<keyword evidence="3" id="KW-1185">Reference proteome</keyword>
<dbReference type="InterPro" id="IPR003497">
    <property type="entry name" value="BRO_N_domain"/>
</dbReference>
<dbReference type="Pfam" id="PF02498">
    <property type="entry name" value="Bro-N"/>
    <property type="match status" value="1"/>
</dbReference>
<accession>A0ABS8D8K0</accession>
<proteinExistence type="predicted"/>
<dbReference type="EMBL" id="JAJBZT010000006">
    <property type="protein sequence ID" value="MCB6184271.1"/>
    <property type="molecule type" value="Genomic_DNA"/>
</dbReference>
<comment type="caution">
    <text evidence="2">The sequence shown here is derived from an EMBL/GenBank/DDBJ whole genome shotgun (WGS) entry which is preliminary data.</text>
</comment>
<evidence type="ECO:0000313" key="3">
    <source>
        <dbReference type="Proteomes" id="UP001165395"/>
    </source>
</evidence>
<dbReference type="Proteomes" id="UP001165395">
    <property type="component" value="Unassembled WGS sequence"/>
</dbReference>
<sequence>MSDFFDIDTFEAASKQNGMRYWIAHEFMEALGYESYASFSQVINKAISSCVQLGIQIPEAFETTVLDYNGKQVNTYKLSRFACFLVAMHADSKKPQVAKAKTALAAVADALVQQALDQSSLARLETREDLKSGEKIMAAVAKNAGLEDSKFGLFKDAGFRGMYNMSLADLKAHKGLKDPKAVLYDFMGLTELAGNLFRVTQTAERIKSQNIKGSISLTSTARDVGKEVRSMMIKNSGSKPENLQIEENIHDVKKQLKSANREMKKIDKPKK</sequence>
<evidence type="ECO:0000313" key="2">
    <source>
        <dbReference type="EMBL" id="MCB6184271.1"/>
    </source>
</evidence>
<protein>
    <recommendedName>
        <fullName evidence="1">Bro-N domain-containing protein</fullName>
    </recommendedName>
</protein>
<evidence type="ECO:0000259" key="1">
    <source>
        <dbReference type="Pfam" id="PF02498"/>
    </source>
</evidence>
<reference evidence="2" key="1">
    <citation type="submission" date="2021-10" db="EMBL/GenBank/DDBJ databases">
        <title>The complete genome sequence of Leeia sp. TBRC 13508.</title>
        <authorList>
            <person name="Charoenyingcharoen P."/>
            <person name="Yukphan P."/>
        </authorList>
    </citation>
    <scope>NUCLEOTIDE SEQUENCE</scope>
    <source>
        <strain evidence="2">TBRC 13508</strain>
    </source>
</reference>
<feature type="domain" description="Bro-N" evidence="1">
    <location>
        <begin position="16"/>
        <end position="100"/>
    </location>
</feature>
<gene>
    <name evidence="2" type="ORF">LIN78_12020</name>
</gene>
<name>A0ABS8D8K0_9NEIS</name>
<organism evidence="2 3">
    <name type="scientific">Leeia speluncae</name>
    <dbReference type="NCBI Taxonomy" id="2884804"/>
    <lineage>
        <taxon>Bacteria</taxon>
        <taxon>Pseudomonadati</taxon>
        <taxon>Pseudomonadota</taxon>
        <taxon>Betaproteobacteria</taxon>
        <taxon>Neisseriales</taxon>
        <taxon>Leeiaceae</taxon>
        <taxon>Leeia</taxon>
    </lineage>
</organism>
<dbReference type="RefSeq" id="WP_227181083.1">
    <property type="nucleotide sequence ID" value="NZ_JAJBZT010000006.1"/>
</dbReference>